<name>A0ABT8RFM9_9BACT</name>
<dbReference type="EMBL" id="JAUKPO010000038">
    <property type="protein sequence ID" value="MDO1450885.1"/>
    <property type="molecule type" value="Genomic_DNA"/>
</dbReference>
<dbReference type="Proteomes" id="UP001168528">
    <property type="component" value="Unassembled WGS sequence"/>
</dbReference>
<evidence type="ECO:0000313" key="2">
    <source>
        <dbReference type="Proteomes" id="UP001168528"/>
    </source>
</evidence>
<organism evidence="1 2">
    <name type="scientific">Rhodocytophaga aerolata</name>
    <dbReference type="NCBI Taxonomy" id="455078"/>
    <lineage>
        <taxon>Bacteria</taxon>
        <taxon>Pseudomonadati</taxon>
        <taxon>Bacteroidota</taxon>
        <taxon>Cytophagia</taxon>
        <taxon>Cytophagales</taxon>
        <taxon>Rhodocytophagaceae</taxon>
        <taxon>Rhodocytophaga</taxon>
    </lineage>
</organism>
<sequence>MPIVFRTDRVPVFLNNRIKAFTMLDGKVSLEGKGKKTVRCIRKFAYAPEKS</sequence>
<accession>A0ABT8RFM9</accession>
<comment type="caution">
    <text evidence="1">The sequence shown here is derived from an EMBL/GenBank/DDBJ whole genome shotgun (WGS) entry which is preliminary data.</text>
</comment>
<evidence type="ECO:0000313" key="1">
    <source>
        <dbReference type="EMBL" id="MDO1450885.1"/>
    </source>
</evidence>
<gene>
    <name evidence="1" type="ORF">Q0590_31715</name>
</gene>
<dbReference type="RefSeq" id="WP_302041684.1">
    <property type="nucleotide sequence ID" value="NZ_JAUKPO010000038.1"/>
</dbReference>
<protein>
    <submittedName>
        <fullName evidence="1">Uncharacterized protein</fullName>
    </submittedName>
</protein>
<proteinExistence type="predicted"/>
<reference evidence="1" key="1">
    <citation type="submission" date="2023-07" db="EMBL/GenBank/DDBJ databases">
        <title>The genome sequence of Rhodocytophaga aerolata KACC 12507.</title>
        <authorList>
            <person name="Zhang X."/>
        </authorList>
    </citation>
    <scope>NUCLEOTIDE SEQUENCE</scope>
    <source>
        <strain evidence="1">KACC 12507</strain>
    </source>
</reference>
<keyword evidence="2" id="KW-1185">Reference proteome</keyword>